<proteinExistence type="inferred from homology"/>
<evidence type="ECO:0000256" key="6">
    <source>
        <dbReference type="ARBA" id="ARBA00022888"/>
    </source>
</evidence>
<reference evidence="10" key="1">
    <citation type="submission" date="2020-04" db="EMBL/GenBank/DDBJ databases">
        <title>Phage recombination drives evolution of spore-forming Bacilli.</title>
        <authorList>
            <person name="Dragos A."/>
            <person name="Kovacs A.T."/>
        </authorList>
    </citation>
    <scope>NUCLEOTIDE SEQUENCE</scope>
    <source>
        <strain evidence="10">168</strain>
    </source>
</reference>
<evidence type="ECO:0000256" key="4">
    <source>
        <dbReference type="ARBA" id="ARBA00022741"/>
    </source>
</evidence>
<organism evidence="10">
    <name type="scientific">Bacillus subtilis (strain 168)</name>
    <dbReference type="NCBI Taxonomy" id="224308"/>
    <lineage>
        <taxon>Bacteria</taxon>
        <taxon>Bacillati</taxon>
        <taxon>Bacillota</taxon>
        <taxon>Bacilli</taxon>
        <taxon>Bacillales</taxon>
        <taxon>Bacillaceae</taxon>
        <taxon>Bacillus</taxon>
    </lineage>
</organism>
<dbReference type="InterPro" id="IPR033738">
    <property type="entry name" value="AsnB_N"/>
</dbReference>
<dbReference type="PANTHER" id="PTHR43284">
    <property type="entry name" value="ASPARAGINE SYNTHETASE (GLUTAMINE-HYDROLYZING)"/>
    <property type="match status" value="1"/>
</dbReference>
<evidence type="ECO:0000256" key="3">
    <source>
        <dbReference type="ARBA" id="ARBA00012737"/>
    </source>
</evidence>
<dbReference type="SUPFAM" id="SSF56235">
    <property type="entry name" value="N-terminal nucleophile aminohydrolases (Ntn hydrolases)"/>
    <property type="match status" value="1"/>
</dbReference>
<dbReference type="GO" id="GO:0006529">
    <property type="term" value="P:asparagine biosynthetic process"/>
    <property type="evidence" value="ECO:0007669"/>
    <property type="project" value="UniProtKB-KW"/>
</dbReference>
<evidence type="ECO:0000256" key="8">
    <source>
        <dbReference type="ARBA" id="ARBA00048741"/>
    </source>
</evidence>
<comment type="similarity">
    <text evidence="2">Belongs to the asparagine synthetase family.</text>
</comment>
<keyword evidence="7" id="KW-0315">Glutamine amidotransferase</keyword>
<sequence length="747" mass="85932">MCGLAGIINLAAPRSQECTFHILKGMADAISYRGPDDEQYHIDSKVGFAFRRLSILDLVNGQQPFLNEDGSIVVMVNGEIYNYKELKASLHNHMFKTTSDCEVIVHLYEEKGIGFVDDIIGMFSIAIWDKNKNKVFLVRDRFGIKPLFYTELKHELIFASEIKSLFSHPHCPRQFNWKEALSDIWLSGEAASNHKETTSFFVNIQNLDAGHYLEINLTTNERKTASYWSLQDILLRQGYRENLHPDDLIEGYRELLADSVHRCLQSDVEVGLFLSGGIDSAAVAHFAAEKQDLHTFTVLSQSTFTNEDAKYAHWLAKDLHLPNHQVLYQLGNDELLQPESYKHLLWICETPFCGPEQLYKFHLHKYAKAIRPNLKVMLTGQGSDEFNGGYSTTLSPAENPSWEGFIESVNTMEMNRLHRLQGNIFRVWEEHFGLSPINLSYLKSNDSSQADPWQSYVLTKYRDLQMYNCWHEDRIAAANHIENRVPFLDHRLVEWVCGIPDGLRKDLLWDKSVLRKSLTNELHTSYTHRPKVPFFYGKDVRYTHKMMFHLLKKNNYQLIEEAFSHSDASSIIQVEHIHAIMTYLEDDPEFTNFEFLLRLVNMGLLSKMTKETPSVQLDITSHLESITIKDWHSQEGDIASRLNISANKCEGQDILALNPGVTLLRPESDSEHCIYIAEEGFIQFIVSEEDVGAWLHILCDINGKDTLHTILDRHGVSLEEVAKYIQEAIEHNIILIKQKNLPEGAYR</sequence>
<evidence type="ECO:0000256" key="1">
    <source>
        <dbReference type="ARBA" id="ARBA00005187"/>
    </source>
</evidence>
<dbReference type="InterPro" id="IPR014729">
    <property type="entry name" value="Rossmann-like_a/b/a_fold"/>
</dbReference>
<dbReference type="NCBIfam" id="TIGR01536">
    <property type="entry name" value="asn_synth_AEB"/>
    <property type="match status" value="1"/>
</dbReference>
<dbReference type="InterPro" id="IPR029055">
    <property type="entry name" value="Ntn_hydrolases_N"/>
</dbReference>
<dbReference type="CDD" id="cd00712">
    <property type="entry name" value="AsnB"/>
    <property type="match status" value="1"/>
</dbReference>
<accession>A0A6M3ZI13</accession>
<evidence type="ECO:0000256" key="5">
    <source>
        <dbReference type="ARBA" id="ARBA00022840"/>
    </source>
</evidence>
<keyword evidence="5" id="KW-0067">ATP-binding</keyword>
<name>A0A6M3ZI13_BACSU</name>
<dbReference type="InterPro" id="IPR001962">
    <property type="entry name" value="Asn_synthase"/>
</dbReference>
<dbReference type="EMBL" id="CP052842">
    <property type="protein sequence ID" value="QJP90659.1"/>
    <property type="molecule type" value="Genomic_DNA"/>
</dbReference>
<dbReference type="RefSeq" id="WP_003244103.1">
    <property type="nucleotide sequence ID" value="NC_000964.3"/>
</dbReference>
<comment type="pathway">
    <text evidence="1">Amino-acid biosynthesis; L-asparagine biosynthesis; L-asparagine from L-aspartate (L-Gln route): step 1/1.</text>
</comment>
<dbReference type="GO" id="GO:0005524">
    <property type="term" value="F:ATP binding"/>
    <property type="evidence" value="ECO:0007669"/>
    <property type="project" value="UniProtKB-KW"/>
</dbReference>
<dbReference type="OrthoDB" id="9763290at2"/>
<evidence type="ECO:0000313" key="10">
    <source>
        <dbReference type="EMBL" id="QJP90659.1"/>
    </source>
</evidence>
<dbReference type="InterPro" id="IPR017932">
    <property type="entry name" value="GATase_2_dom"/>
</dbReference>
<dbReference type="SUPFAM" id="SSF52402">
    <property type="entry name" value="Adenine nucleotide alpha hydrolases-like"/>
    <property type="match status" value="1"/>
</dbReference>
<keyword evidence="6" id="KW-0061">Asparagine biosynthesis</keyword>
<dbReference type="PANTHER" id="PTHR43284:SF1">
    <property type="entry name" value="ASPARAGINE SYNTHETASE"/>
    <property type="match status" value="1"/>
</dbReference>
<keyword evidence="10" id="KW-0436">Ligase</keyword>
<dbReference type="EC" id="6.3.5.4" evidence="3"/>
<dbReference type="Pfam" id="PF13537">
    <property type="entry name" value="GATase_7"/>
    <property type="match status" value="1"/>
</dbReference>
<protein>
    <recommendedName>
        <fullName evidence="3">asparagine synthase (glutamine-hydrolyzing)</fullName>
        <ecNumber evidence="3">6.3.5.4</ecNumber>
    </recommendedName>
</protein>
<gene>
    <name evidence="10" type="primary">asnB</name>
    <name evidence="10" type="ORF">HIR78_22725</name>
</gene>
<dbReference type="PROSITE" id="PS51278">
    <property type="entry name" value="GATASE_TYPE_2"/>
    <property type="match status" value="1"/>
</dbReference>
<dbReference type="CDD" id="cd01991">
    <property type="entry name" value="Asn_synthase_B_C"/>
    <property type="match status" value="1"/>
</dbReference>
<evidence type="ECO:0000256" key="7">
    <source>
        <dbReference type="ARBA" id="ARBA00022962"/>
    </source>
</evidence>
<dbReference type="KEGG" id="bsu:BSU39920"/>
<dbReference type="SMR" id="A0A6M3ZI13"/>
<dbReference type="Pfam" id="PF00733">
    <property type="entry name" value="Asn_synthase"/>
    <property type="match status" value="1"/>
</dbReference>
<dbReference type="Gene3D" id="3.60.20.10">
    <property type="entry name" value="Glutamine Phosphoribosylpyrophosphate, subunit 1, domain 1"/>
    <property type="match status" value="1"/>
</dbReference>
<dbReference type="Gene3D" id="3.40.50.620">
    <property type="entry name" value="HUPs"/>
    <property type="match status" value="1"/>
</dbReference>
<evidence type="ECO:0000259" key="9">
    <source>
        <dbReference type="PROSITE" id="PS51278"/>
    </source>
</evidence>
<keyword evidence="4" id="KW-0547">Nucleotide-binding</keyword>
<keyword evidence="6" id="KW-0028">Amino-acid biosynthesis</keyword>
<dbReference type="InterPro" id="IPR006426">
    <property type="entry name" value="Asn_synth_AEB"/>
</dbReference>
<dbReference type="GO" id="GO:0004066">
    <property type="term" value="F:asparagine synthase (glutamine-hydrolyzing) activity"/>
    <property type="evidence" value="ECO:0007669"/>
    <property type="project" value="UniProtKB-EC"/>
</dbReference>
<evidence type="ECO:0000256" key="2">
    <source>
        <dbReference type="ARBA" id="ARBA00005752"/>
    </source>
</evidence>
<dbReference type="InterPro" id="IPR051786">
    <property type="entry name" value="ASN_synthetase/amidase"/>
</dbReference>
<feature type="domain" description="Glutamine amidotransferase type-2" evidence="9">
    <location>
        <begin position="2"/>
        <end position="218"/>
    </location>
</feature>
<dbReference type="AlphaFoldDB" id="A0A6M3ZI13"/>
<comment type="catalytic activity">
    <reaction evidence="8">
        <text>L-aspartate + L-glutamine + ATP + H2O = L-asparagine + L-glutamate + AMP + diphosphate + H(+)</text>
        <dbReference type="Rhea" id="RHEA:12228"/>
        <dbReference type="ChEBI" id="CHEBI:15377"/>
        <dbReference type="ChEBI" id="CHEBI:15378"/>
        <dbReference type="ChEBI" id="CHEBI:29985"/>
        <dbReference type="ChEBI" id="CHEBI:29991"/>
        <dbReference type="ChEBI" id="CHEBI:30616"/>
        <dbReference type="ChEBI" id="CHEBI:33019"/>
        <dbReference type="ChEBI" id="CHEBI:58048"/>
        <dbReference type="ChEBI" id="CHEBI:58359"/>
        <dbReference type="ChEBI" id="CHEBI:456215"/>
        <dbReference type="EC" id="6.3.5.4"/>
    </reaction>
</comment>